<evidence type="ECO:0000313" key="2">
    <source>
        <dbReference type="EMBL" id="MBX73509.1"/>
    </source>
</evidence>
<dbReference type="AlphaFoldDB" id="A0A2P2R2L3"/>
<organism evidence="2">
    <name type="scientific">Rhizophora mucronata</name>
    <name type="common">Asiatic mangrove</name>
    <dbReference type="NCBI Taxonomy" id="61149"/>
    <lineage>
        <taxon>Eukaryota</taxon>
        <taxon>Viridiplantae</taxon>
        <taxon>Streptophyta</taxon>
        <taxon>Embryophyta</taxon>
        <taxon>Tracheophyta</taxon>
        <taxon>Spermatophyta</taxon>
        <taxon>Magnoliopsida</taxon>
        <taxon>eudicotyledons</taxon>
        <taxon>Gunneridae</taxon>
        <taxon>Pentapetalae</taxon>
        <taxon>rosids</taxon>
        <taxon>fabids</taxon>
        <taxon>Malpighiales</taxon>
        <taxon>Rhizophoraceae</taxon>
        <taxon>Rhizophora</taxon>
    </lineage>
</organism>
<feature type="region of interest" description="Disordered" evidence="1">
    <location>
        <begin position="1"/>
        <end position="29"/>
    </location>
</feature>
<proteinExistence type="predicted"/>
<protein>
    <submittedName>
        <fullName evidence="2">Uncharacterized protein</fullName>
    </submittedName>
</protein>
<sequence length="29" mass="3480">MFSQSQEQRLFGFDMDGDQESGRRRGEER</sequence>
<name>A0A2P2R2L3_RHIMU</name>
<evidence type="ECO:0000256" key="1">
    <source>
        <dbReference type="SAM" id="MobiDB-lite"/>
    </source>
</evidence>
<reference evidence="2" key="1">
    <citation type="submission" date="2018-02" db="EMBL/GenBank/DDBJ databases">
        <title>Rhizophora mucronata_Transcriptome.</title>
        <authorList>
            <person name="Meera S.P."/>
            <person name="Sreeshan A."/>
            <person name="Augustine A."/>
        </authorList>
    </citation>
    <scope>NUCLEOTIDE SEQUENCE</scope>
    <source>
        <tissue evidence="2">Leaf</tissue>
    </source>
</reference>
<accession>A0A2P2R2L3</accession>
<feature type="compositionally biased region" description="Basic and acidic residues" evidence="1">
    <location>
        <begin position="20"/>
        <end position="29"/>
    </location>
</feature>
<dbReference type="EMBL" id="GGEC01093025">
    <property type="protein sequence ID" value="MBX73509.1"/>
    <property type="molecule type" value="Transcribed_RNA"/>
</dbReference>